<feature type="non-terminal residue" evidence="3">
    <location>
        <position position="106"/>
    </location>
</feature>
<name>A0A9N9JKA6_9GLOM</name>
<dbReference type="Proteomes" id="UP000789396">
    <property type="component" value="Unassembled WGS sequence"/>
</dbReference>
<keyword evidence="1" id="KW-0863">Zinc-finger</keyword>
<sequence>MSIRDNTSCSELECGLCGKIYKRHSGLAKHKKLIQDANTIRPTIYELPERAIEETRKTLVYHIKERLKQHSKHAGNAHVIVNCTESQFFSVFKGYIHNYYPKTGNY</sequence>
<evidence type="ECO:0000259" key="2">
    <source>
        <dbReference type="PROSITE" id="PS50157"/>
    </source>
</evidence>
<reference evidence="3" key="1">
    <citation type="submission" date="2021-06" db="EMBL/GenBank/DDBJ databases">
        <authorList>
            <person name="Kallberg Y."/>
            <person name="Tangrot J."/>
            <person name="Rosling A."/>
        </authorList>
    </citation>
    <scope>NUCLEOTIDE SEQUENCE</scope>
    <source>
        <strain evidence="3">IN212</strain>
    </source>
</reference>
<dbReference type="OrthoDB" id="2407634at2759"/>
<evidence type="ECO:0000313" key="3">
    <source>
        <dbReference type="EMBL" id="CAG8780578.1"/>
    </source>
</evidence>
<dbReference type="InterPro" id="IPR013087">
    <property type="entry name" value="Znf_C2H2_type"/>
</dbReference>
<dbReference type="AlphaFoldDB" id="A0A9N9JKA6"/>
<dbReference type="PROSITE" id="PS50157">
    <property type="entry name" value="ZINC_FINGER_C2H2_2"/>
    <property type="match status" value="1"/>
</dbReference>
<evidence type="ECO:0000313" key="4">
    <source>
        <dbReference type="Proteomes" id="UP000789396"/>
    </source>
</evidence>
<comment type="caution">
    <text evidence="3">The sequence shown here is derived from an EMBL/GenBank/DDBJ whole genome shotgun (WGS) entry which is preliminary data.</text>
</comment>
<protein>
    <submittedName>
        <fullName evidence="3">7271_t:CDS:1</fullName>
    </submittedName>
</protein>
<proteinExistence type="predicted"/>
<keyword evidence="4" id="KW-1185">Reference proteome</keyword>
<organism evidence="3 4">
    <name type="scientific">Racocetra fulgida</name>
    <dbReference type="NCBI Taxonomy" id="60492"/>
    <lineage>
        <taxon>Eukaryota</taxon>
        <taxon>Fungi</taxon>
        <taxon>Fungi incertae sedis</taxon>
        <taxon>Mucoromycota</taxon>
        <taxon>Glomeromycotina</taxon>
        <taxon>Glomeromycetes</taxon>
        <taxon>Diversisporales</taxon>
        <taxon>Gigasporaceae</taxon>
        <taxon>Racocetra</taxon>
    </lineage>
</organism>
<keyword evidence="1" id="KW-0479">Metal-binding</keyword>
<dbReference type="GO" id="GO:0008270">
    <property type="term" value="F:zinc ion binding"/>
    <property type="evidence" value="ECO:0007669"/>
    <property type="project" value="UniProtKB-KW"/>
</dbReference>
<evidence type="ECO:0000256" key="1">
    <source>
        <dbReference type="PROSITE-ProRule" id="PRU00042"/>
    </source>
</evidence>
<keyword evidence="1" id="KW-0862">Zinc</keyword>
<dbReference type="EMBL" id="CAJVPZ010052483">
    <property type="protein sequence ID" value="CAG8780578.1"/>
    <property type="molecule type" value="Genomic_DNA"/>
</dbReference>
<accession>A0A9N9JKA6</accession>
<feature type="domain" description="C2H2-type" evidence="2">
    <location>
        <begin position="12"/>
        <end position="40"/>
    </location>
</feature>
<gene>
    <name evidence="3" type="ORF">RFULGI_LOCUS15781</name>
</gene>
<feature type="non-terminal residue" evidence="3">
    <location>
        <position position="1"/>
    </location>
</feature>